<evidence type="ECO:0000313" key="1">
    <source>
        <dbReference type="EMBL" id="KAJ0030037.1"/>
    </source>
</evidence>
<gene>
    <name evidence="1" type="ORF">Pint_14395</name>
</gene>
<proteinExistence type="predicted"/>
<name>A0ACC0Y4V4_9ROSI</name>
<dbReference type="EMBL" id="CM047743">
    <property type="protein sequence ID" value="KAJ0030037.1"/>
    <property type="molecule type" value="Genomic_DNA"/>
</dbReference>
<evidence type="ECO:0000313" key="2">
    <source>
        <dbReference type="Proteomes" id="UP001163603"/>
    </source>
</evidence>
<dbReference type="Proteomes" id="UP001163603">
    <property type="component" value="Chromosome 8"/>
</dbReference>
<sequence length="367" mass="40419">MEVTAAAYPSLTTPFHLRNLSTSSSHLCAYKGQSLVSSSYKHAVLRSSYSCARNGFLCIPRKKLGVLWAYSDLKRENLNRPYYDFKLHNYKKLSRSVLVRSELAGNGAPNSAYALSEVKLGSKVRGISFYAVTAVAAILLIGPMLVAHPLVLLLDRYQRKFQHFIAKVWATLTVSLFFRIKFEGLENLPPPGAPAVYVSNHQSFLDIYTLLTLGRSFKFISKTAIFLFPIIGWAMSMMGVIPLKRMDSKSQLECLKRCMDLIKKGASVFFFPEGTRSKDGKLGAFKVRSCCSIIRVKGAFSVAAKTGVPVVPMTLMGTGKIMPSGMEGILNSGSVKVVIHKPLQGRNPDVMCSEARKTIADTLSLQG</sequence>
<keyword evidence="2" id="KW-1185">Reference proteome</keyword>
<reference evidence="2" key="1">
    <citation type="journal article" date="2023" name="G3 (Bethesda)">
        <title>Genome assembly and association tests identify interacting loci associated with vigor, precocity, and sex in interspecific pistachio rootstocks.</title>
        <authorList>
            <person name="Palmer W."/>
            <person name="Jacygrad E."/>
            <person name="Sagayaradj S."/>
            <person name="Cavanaugh K."/>
            <person name="Han R."/>
            <person name="Bertier L."/>
            <person name="Beede B."/>
            <person name="Kafkas S."/>
            <person name="Golino D."/>
            <person name="Preece J."/>
            <person name="Michelmore R."/>
        </authorList>
    </citation>
    <scope>NUCLEOTIDE SEQUENCE [LARGE SCALE GENOMIC DNA]</scope>
</reference>
<organism evidence="1 2">
    <name type="scientific">Pistacia integerrima</name>
    <dbReference type="NCBI Taxonomy" id="434235"/>
    <lineage>
        <taxon>Eukaryota</taxon>
        <taxon>Viridiplantae</taxon>
        <taxon>Streptophyta</taxon>
        <taxon>Embryophyta</taxon>
        <taxon>Tracheophyta</taxon>
        <taxon>Spermatophyta</taxon>
        <taxon>Magnoliopsida</taxon>
        <taxon>eudicotyledons</taxon>
        <taxon>Gunneridae</taxon>
        <taxon>Pentapetalae</taxon>
        <taxon>rosids</taxon>
        <taxon>malvids</taxon>
        <taxon>Sapindales</taxon>
        <taxon>Anacardiaceae</taxon>
        <taxon>Pistacia</taxon>
    </lineage>
</organism>
<comment type="caution">
    <text evidence="1">The sequence shown here is derived from an EMBL/GenBank/DDBJ whole genome shotgun (WGS) entry which is preliminary data.</text>
</comment>
<accession>A0ACC0Y4V4</accession>
<protein>
    <submittedName>
        <fullName evidence="1">Uncharacterized protein</fullName>
    </submittedName>
</protein>